<feature type="region of interest" description="Disordered" evidence="1">
    <location>
        <begin position="26"/>
        <end position="60"/>
    </location>
</feature>
<sequence>MSDSDISSTDQEEDILFDRFISISENNDSTSGSSTSSTNNSGDNNDNTTIHRIHINNGNRPRHLVTRGNIEFRRTLGDIINTLEVELERQNNNEGDVNRRREEPRFVPRRSIFASMVRHLLVLDYFVMIVLFPFSFYNILRSGFSSVTLSENDFIAEIMIYLKYGRVLSDSMLNRIYNRTYDKNIPISLLGYSDDAAMGLLGKFHNIIVYYSSPIGKKLINFASNSSTGTTTSTTTFLITAASKHGNVLVRGYEIWVKISVIMTYLLYGLTGTMYLALSGFFFIFCLALTIIRRYRSVQKLLVANIVLTTSQDSELDSGLTTGTRTSATSSDVTGTASATQRERSTSPNYSTFID</sequence>
<keyword evidence="2" id="KW-0472">Membrane</keyword>
<feature type="transmembrane region" description="Helical" evidence="2">
    <location>
        <begin position="265"/>
        <end position="292"/>
    </location>
</feature>
<proteinExistence type="predicted"/>
<organism evidence="3 4">
    <name type="scientific">Maudiozyma exigua</name>
    <name type="common">Yeast</name>
    <name type="synonym">Kazachstania exigua</name>
    <dbReference type="NCBI Taxonomy" id="34358"/>
    <lineage>
        <taxon>Eukaryota</taxon>
        <taxon>Fungi</taxon>
        <taxon>Dikarya</taxon>
        <taxon>Ascomycota</taxon>
        <taxon>Saccharomycotina</taxon>
        <taxon>Saccharomycetes</taxon>
        <taxon>Saccharomycetales</taxon>
        <taxon>Saccharomycetaceae</taxon>
        <taxon>Maudiozyma</taxon>
    </lineage>
</organism>
<dbReference type="AlphaFoldDB" id="A0A9P6WAK3"/>
<dbReference type="EMBL" id="PUHR01000056">
    <property type="protein sequence ID" value="KAG0668834.1"/>
    <property type="molecule type" value="Genomic_DNA"/>
</dbReference>
<keyword evidence="2" id="KW-1133">Transmembrane helix</keyword>
<dbReference type="OrthoDB" id="4060403at2759"/>
<reference evidence="3 4" key="1">
    <citation type="submission" date="2020-11" db="EMBL/GenBank/DDBJ databases">
        <title>Kefir isolates.</title>
        <authorList>
            <person name="Marcisauskas S."/>
            <person name="Kim Y."/>
            <person name="Blasche S."/>
        </authorList>
    </citation>
    <scope>NUCLEOTIDE SEQUENCE [LARGE SCALE GENOMIC DNA]</scope>
    <source>
        <strain evidence="3 4">OG2</strain>
    </source>
</reference>
<keyword evidence="4" id="KW-1185">Reference proteome</keyword>
<evidence type="ECO:0000256" key="1">
    <source>
        <dbReference type="SAM" id="MobiDB-lite"/>
    </source>
</evidence>
<evidence type="ECO:0000313" key="4">
    <source>
        <dbReference type="Proteomes" id="UP000750334"/>
    </source>
</evidence>
<accession>A0A9P6WAK3</accession>
<protein>
    <submittedName>
        <fullName evidence="3">Uncharacterized protein</fullName>
    </submittedName>
</protein>
<feature type="region of interest" description="Disordered" evidence="1">
    <location>
        <begin position="315"/>
        <end position="355"/>
    </location>
</feature>
<feature type="compositionally biased region" description="Low complexity" evidence="1">
    <location>
        <begin position="26"/>
        <end position="48"/>
    </location>
</feature>
<dbReference type="Proteomes" id="UP000750334">
    <property type="component" value="Unassembled WGS sequence"/>
</dbReference>
<comment type="caution">
    <text evidence="3">The sequence shown here is derived from an EMBL/GenBank/DDBJ whole genome shotgun (WGS) entry which is preliminary data.</text>
</comment>
<feature type="transmembrane region" description="Helical" evidence="2">
    <location>
        <begin position="120"/>
        <end position="140"/>
    </location>
</feature>
<evidence type="ECO:0000313" key="3">
    <source>
        <dbReference type="EMBL" id="KAG0668834.1"/>
    </source>
</evidence>
<keyword evidence="2" id="KW-0812">Transmembrane</keyword>
<evidence type="ECO:0000256" key="2">
    <source>
        <dbReference type="SAM" id="Phobius"/>
    </source>
</evidence>
<gene>
    <name evidence="3" type="ORF">C6P45_004317</name>
</gene>
<name>A0A9P6WAK3_MAUEX</name>